<evidence type="ECO:0000313" key="3">
    <source>
        <dbReference type="Proteomes" id="UP000604046"/>
    </source>
</evidence>
<name>A0A812RRU2_9DINO</name>
<organism evidence="2 3">
    <name type="scientific">Symbiodinium natans</name>
    <dbReference type="NCBI Taxonomy" id="878477"/>
    <lineage>
        <taxon>Eukaryota</taxon>
        <taxon>Sar</taxon>
        <taxon>Alveolata</taxon>
        <taxon>Dinophyceae</taxon>
        <taxon>Suessiales</taxon>
        <taxon>Symbiodiniaceae</taxon>
        <taxon>Symbiodinium</taxon>
    </lineage>
</organism>
<feature type="compositionally biased region" description="Polar residues" evidence="1">
    <location>
        <begin position="21"/>
        <end position="33"/>
    </location>
</feature>
<keyword evidence="3" id="KW-1185">Reference proteome</keyword>
<dbReference type="OrthoDB" id="410470at2759"/>
<feature type="region of interest" description="Disordered" evidence="1">
    <location>
        <begin position="1"/>
        <end position="47"/>
    </location>
</feature>
<dbReference type="EMBL" id="CAJNDS010002363">
    <property type="protein sequence ID" value="CAE7450154.1"/>
    <property type="molecule type" value="Genomic_DNA"/>
</dbReference>
<proteinExistence type="predicted"/>
<comment type="caution">
    <text evidence="2">The sequence shown here is derived from an EMBL/GenBank/DDBJ whole genome shotgun (WGS) entry which is preliminary data.</text>
</comment>
<protein>
    <submittedName>
        <fullName evidence="2">Uncharacterized protein</fullName>
    </submittedName>
</protein>
<gene>
    <name evidence="2" type="ORF">SNAT2548_LOCUS24613</name>
</gene>
<dbReference type="Proteomes" id="UP000604046">
    <property type="component" value="Unassembled WGS sequence"/>
</dbReference>
<evidence type="ECO:0000313" key="2">
    <source>
        <dbReference type="EMBL" id="CAE7450154.1"/>
    </source>
</evidence>
<dbReference type="AlphaFoldDB" id="A0A812RRU2"/>
<sequence length="221" mass="23900">MLPGLRPTLQSPSQRLRPESLASSPISWCTRSRSPWPARKSSSRQTQACRAGPGVTWFYLAPTSHTGTGRRKRRVQVTSLELMAPDGQATVLDPRRPVFVVASAIPREEMRSFLEQCEREVVATGDQSIAEAVLLGKLPFTAPDAKVASWRAALDAAANGVEHVPDLGQTLRDLVGNEALRAQYVEASRRHGGAVQAELEAQFGSDVGAVVEQLARAGMYG</sequence>
<evidence type="ECO:0000256" key="1">
    <source>
        <dbReference type="SAM" id="MobiDB-lite"/>
    </source>
</evidence>
<reference evidence="2" key="1">
    <citation type="submission" date="2021-02" db="EMBL/GenBank/DDBJ databases">
        <authorList>
            <person name="Dougan E. K."/>
            <person name="Rhodes N."/>
            <person name="Thang M."/>
            <person name="Chan C."/>
        </authorList>
    </citation>
    <scope>NUCLEOTIDE SEQUENCE</scope>
</reference>
<accession>A0A812RRU2</accession>